<evidence type="ECO:0000313" key="2">
    <source>
        <dbReference type="Proteomes" id="UP001596039"/>
    </source>
</evidence>
<comment type="caution">
    <text evidence="1">The sequence shown here is derived from an EMBL/GenBank/DDBJ whole genome shotgun (WGS) entry which is preliminary data.</text>
</comment>
<dbReference type="EMBL" id="JBHSMG010000001">
    <property type="protein sequence ID" value="MFC5501897.1"/>
    <property type="molecule type" value="Genomic_DNA"/>
</dbReference>
<reference evidence="2" key="1">
    <citation type="journal article" date="2019" name="Int. J. Syst. Evol. Microbiol.">
        <title>The Global Catalogue of Microorganisms (GCM) 10K type strain sequencing project: providing services to taxonomists for standard genome sequencing and annotation.</title>
        <authorList>
            <consortium name="The Broad Institute Genomics Platform"/>
            <consortium name="The Broad Institute Genome Sequencing Center for Infectious Disease"/>
            <person name="Wu L."/>
            <person name="Ma J."/>
        </authorList>
    </citation>
    <scope>NUCLEOTIDE SEQUENCE [LARGE SCALE GENOMIC DNA]</scope>
    <source>
        <strain evidence="2">CGMCC 4.6997</strain>
    </source>
</reference>
<sequence length="159" mass="17882">MGQPVDAEVIANALPGTWHLSATNLPMWLDGSRRSPEREYELLSQQPLAITDRLRFTDAKGASHTIEGTDRWAGEGFVWRGAGRLRLNRARWSIAALDDDVLVSHFERSRLTPAGTEVAIREGSRHPELRRLIATDLQRFGLSLEQFASLTWLDHVPAM</sequence>
<evidence type="ECO:0008006" key="3">
    <source>
        <dbReference type="Google" id="ProtNLM"/>
    </source>
</evidence>
<evidence type="ECO:0000313" key="1">
    <source>
        <dbReference type="EMBL" id="MFC5501897.1"/>
    </source>
</evidence>
<proteinExistence type="predicted"/>
<gene>
    <name evidence="1" type="ORF">ACFPJ4_06540</name>
</gene>
<dbReference type="RefSeq" id="WP_386739558.1">
    <property type="nucleotide sequence ID" value="NZ_JBHSMG010000001.1"/>
</dbReference>
<organism evidence="1 2">
    <name type="scientific">Lysinimonas soli</name>
    <dbReference type="NCBI Taxonomy" id="1074233"/>
    <lineage>
        <taxon>Bacteria</taxon>
        <taxon>Bacillati</taxon>
        <taxon>Actinomycetota</taxon>
        <taxon>Actinomycetes</taxon>
        <taxon>Micrococcales</taxon>
        <taxon>Microbacteriaceae</taxon>
        <taxon>Lysinimonas</taxon>
    </lineage>
</organism>
<name>A0ABW0NPB4_9MICO</name>
<keyword evidence="2" id="KW-1185">Reference proteome</keyword>
<accession>A0ABW0NPB4</accession>
<protein>
    <recommendedName>
        <fullName evidence="3">Lipocalin-like domain-containing protein</fullName>
    </recommendedName>
</protein>
<dbReference type="Proteomes" id="UP001596039">
    <property type="component" value="Unassembled WGS sequence"/>
</dbReference>